<dbReference type="Proteomes" id="UP000029413">
    <property type="component" value="Chromosome 1"/>
</dbReference>
<accession>A0AAN0VLY7</accession>
<reference evidence="1 2" key="1">
    <citation type="submission" date="2014-05" db="EMBL/GenBank/DDBJ databases">
        <authorList>
            <person name="Bishop-Lilly K.A."/>
            <person name="Broomall S.M."/>
            <person name="Chain P.S."/>
            <person name="Chertkov O."/>
            <person name="Coyne S.R."/>
            <person name="Daligault H.E."/>
            <person name="Davenport K.W."/>
            <person name="Erkkila T."/>
            <person name="Frey K.G."/>
            <person name="Gibbons H.S."/>
            <person name="Gu W."/>
            <person name="Jaissle J."/>
            <person name="Johnson S.L."/>
            <person name="Koroleva G.I."/>
            <person name="Ladner J.T."/>
            <person name="Lo C.-C."/>
            <person name="Minogue T.D."/>
            <person name="Munk C."/>
            <person name="Palacios G.F."/>
            <person name="Redden C.L."/>
            <person name="Rosenzweig C.N."/>
            <person name="Scholz M.B."/>
            <person name="Teshima H."/>
            <person name="Xu Y."/>
        </authorList>
    </citation>
    <scope>NUCLEOTIDE SEQUENCE [LARGE SCALE GENOMIC DNA]</scope>
    <source>
        <strain evidence="1 2">DDS 22E-1</strain>
    </source>
</reference>
<name>A0AAN0VLY7_9BURK</name>
<proteinExistence type="predicted"/>
<protein>
    <submittedName>
        <fullName evidence="1">Uncharacterized protein</fullName>
    </submittedName>
</protein>
<evidence type="ECO:0000313" key="2">
    <source>
        <dbReference type="Proteomes" id="UP000029413"/>
    </source>
</evidence>
<organism evidence="1 2">
    <name type="scientific">Burkholderia cenocepacia</name>
    <dbReference type="NCBI Taxonomy" id="95486"/>
    <lineage>
        <taxon>Bacteria</taxon>
        <taxon>Pseudomonadati</taxon>
        <taxon>Pseudomonadota</taxon>
        <taxon>Betaproteobacteria</taxon>
        <taxon>Burkholderiales</taxon>
        <taxon>Burkholderiaceae</taxon>
        <taxon>Burkholderia</taxon>
        <taxon>Burkholderia cepacia complex</taxon>
    </lineage>
</organism>
<gene>
    <name evidence="1" type="ORF">DM39_428</name>
</gene>
<sequence length="39" mass="4164">MTFAGRFPRCFDRRVAAAPDLGPVRANAASPIPLKKPAP</sequence>
<keyword evidence="2" id="KW-1185">Reference proteome</keyword>
<dbReference type="EMBL" id="CP007783">
    <property type="protein sequence ID" value="AIO32165.1"/>
    <property type="molecule type" value="Genomic_DNA"/>
</dbReference>
<evidence type="ECO:0000313" key="1">
    <source>
        <dbReference type="EMBL" id="AIO32165.1"/>
    </source>
</evidence>
<dbReference type="KEGG" id="bcen:DM39_428"/>
<dbReference type="AlphaFoldDB" id="A0AAN0VLY7"/>